<protein>
    <submittedName>
        <fullName evidence="2">Helix-turn-helix domain-containing protein</fullName>
    </submittedName>
</protein>
<reference evidence="3" key="1">
    <citation type="submission" date="2017-02" db="EMBL/GenBank/DDBJ databases">
        <authorList>
            <person name="Varghese N."/>
            <person name="Submissions S."/>
        </authorList>
    </citation>
    <scope>NUCLEOTIDE SEQUENCE [LARGE SCALE GENOMIC DNA]</scope>
    <source>
        <strain evidence="3">ATCC 27094</strain>
    </source>
</reference>
<dbReference type="AlphaFoldDB" id="A0A1T4RNV5"/>
<gene>
    <name evidence="2" type="ORF">SAMN02745126_03987</name>
</gene>
<accession>A0A1T4RNV5</accession>
<dbReference type="InterPro" id="IPR055245">
    <property type="entry name" value="HTH_proteobacteria"/>
</dbReference>
<feature type="domain" description="Winged helix-turn-helix" evidence="1">
    <location>
        <begin position="79"/>
        <end position="139"/>
    </location>
</feature>
<organism evidence="2 3">
    <name type="scientific">Enhydrobacter aerosaccus</name>
    <dbReference type="NCBI Taxonomy" id="225324"/>
    <lineage>
        <taxon>Bacteria</taxon>
        <taxon>Pseudomonadati</taxon>
        <taxon>Pseudomonadota</taxon>
        <taxon>Alphaproteobacteria</taxon>
        <taxon>Hyphomicrobiales</taxon>
        <taxon>Enhydrobacter</taxon>
    </lineage>
</organism>
<name>A0A1T4RNV5_9HYPH</name>
<evidence type="ECO:0000313" key="3">
    <source>
        <dbReference type="Proteomes" id="UP000190092"/>
    </source>
</evidence>
<sequence>MAPLMLEPVRGAQVRAYYEPDLGGKPFVMIRLFSSKFGPQVGQVEWTQEKDVDAVINALKEAKATAFPKSPKPLCPASKELLGYLRRHRDITPIKAREELGIEHLPRRIKDLKEHGHKIVTEFKKGWAGKRYAHYVLKEEPQVSAGG</sequence>
<dbReference type="EMBL" id="FUWJ01000005">
    <property type="protein sequence ID" value="SKA17557.1"/>
    <property type="molecule type" value="Genomic_DNA"/>
</dbReference>
<keyword evidence="3" id="KW-1185">Reference proteome</keyword>
<dbReference type="STRING" id="225324.SAMN02745126_03987"/>
<dbReference type="Pfam" id="PF14090">
    <property type="entry name" value="HTH_39"/>
    <property type="match status" value="1"/>
</dbReference>
<dbReference type="Proteomes" id="UP000190092">
    <property type="component" value="Unassembled WGS sequence"/>
</dbReference>
<proteinExistence type="predicted"/>
<dbReference type="RefSeq" id="WP_170921033.1">
    <property type="nucleotide sequence ID" value="NZ_FUWJ01000005.1"/>
</dbReference>
<evidence type="ECO:0000259" key="1">
    <source>
        <dbReference type="Pfam" id="PF14090"/>
    </source>
</evidence>
<evidence type="ECO:0000313" key="2">
    <source>
        <dbReference type="EMBL" id="SKA17557.1"/>
    </source>
</evidence>